<reference evidence="3" key="1">
    <citation type="submission" date="2021-01" db="EMBL/GenBank/DDBJ databases">
        <title>Whole genome shotgun sequence of Virgisporangium aurantiacum NBRC 16421.</title>
        <authorList>
            <person name="Komaki H."/>
            <person name="Tamura T."/>
        </authorList>
    </citation>
    <scope>NUCLEOTIDE SEQUENCE</scope>
    <source>
        <strain evidence="3">NBRC 16421</strain>
    </source>
</reference>
<dbReference type="AlphaFoldDB" id="A0A8J3ZNT6"/>
<evidence type="ECO:0000313" key="4">
    <source>
        <dbReference type="Proteomes" id="UP000612585"/>
    </source>
</evidence>
<evidence type="ECO:0000313" key="3">
    <source>
        <dbReference type="EMBL" id="GIJ64850.1"/>
    </source>
</evidence>
<evidence type="ECO:0000256" key="1">
    <source>
        <dbReference type="SAM" id="MobiDB-lite"/>
    </source>
</evidence>
<organism evidence="3 4">
    <name type="scientific">Virgisporangium aurantiacum</name>
    <dbReference type="NCBI Taxonomy" id="175570"/>
    <lineage>
        <taxon>Bacteria</taxon>
        <taxon>Bacillati</taxon>
        <taxon>Actinomycetota</taxon>
        <taxon>Actinomycetes</taxon>
        <taxon>Micromonosporales</taxon>
        <taxon>Micromonosporaceae</taxon>
        <taxon>Virgisporangium</taxon>
    </lineage>
</organism>
<keyword evidence="2" id="KW-0812">Transmembrane</keyword>
<keyword evidence="2" id="KW-1133">Transmembrane helix</keyword>
<feature type="compositionally biased region" description="Pro residues" evidence="1">
    <location>
        <begin position="8"/>
        <end position="19"/>
    </location>
</feature>
<protein>
    <recommendedName>
        <fullName evidence="5">Peptidase MA superfamily protein</fullName>
    </recommendedName>
</protein>
<dbReference type="Proteomes" id="UP000612585">
    <property type="component" value="Unassembled WGS sequence"/>
</dbReference>
<proteinExistence type="predicted"/>
<feature type="region of interest" description="Disordered" evidence="1">
    <location>
        <begin position="1"/>
        <end position="28"/>
    </location>
</feature>
<accession>A0A8J3ZNT6</accession>
<sequence>MTGQTFNDPPPSRDLPLPPTATMDPGPDARPGACFRVCSGAGPDNSAAAGVTVDPDRDVGTRRMQAWIGGCVLVCIAVLVTILTAAIASVPTGTGGGDGRGWPASSSAAPSSAPSSASSSAAPVDRTRVDGLLGAHAAALLSGDEAGWLDVADPTRPDVVAWYRQLYSTLRALQVTWFEYRVPREIADGRPGPRPEQVFLRYCLGGVACDWRSHHAVTGLRLQFIERDGRWFVTDVPDRADGWNTAVDPPPWLVDPLQVHRQGSVIVAAPAALAGRSSAVLAAAVRATAVVDRYTRPAATPPTYLIYLAGAAQWSTWHDGLGRYDAILGVAVPMSSIQIAVVLRMDRIDPDELDATLRHEMGHVVTLFGEPDSPTSPNPANDWAGEGIAEYISRTGLPRATYPRLRSVRAYLRAGRWDGALPIHINTTDRQTADATYGLGYLVIGYLADTYGEPAMLRLVDDLLRNGASVTDAARTALGHDWPIVAAGIAAYLRQVAR</sequence>
<name>A0A8J3ZNT6_9ACTN</name>
<keyword evidence="2" id="KW-0472">Membrane</keyword>
<gene>
    <name evidence="3" type="ORF">Vau01_123660</name>
</gene>
<keyword evidence="4" id="KW-1185">Reference proteome</keyword>
<feature type="region of interest" description="Disordered" evidence="1">
    <location>
        <begin position="93"/>
        <end position="123"/>
    </location>
</feature>
<evidence type="ECO:0008006" key="5">
    <source>
        <dbReference type="Google" id="ProtNLM"/>
    </source>
</evidence>
<feature type="transmembrane region" description="Helical" evidence="2">
    <location>
        <begin position="66"/>
        <end position="88"/>
    </location>
</feature>
<evidence type="ECO:0000256" key="2">
    <source>
        <dbReference type="SAM" id="Phobius"/>
    </source>
</evidence>
<comment type="caution">
    <text evidence="3">The sequence shown here is derived from an EMBL/GenBank/DDBJ whole genome shotgun (WGS) entry which is preliminary data.</text>
</comment>
<dbReference type="EMBL" id="BOPG01000132">
    <property type="protein sequence ID" value="GIJ64850.1"/>
    <property type="molecule type" value="Genomic_DNA"/>
</dbReference>
<feature type="compositionally biased region" description="Low complexity" evidence="1">
    <location>
        <begin position="101"/>
        <end position="123"/>
    </location>
</feature>